<organism evidence="1 2">
    <name type="scientific">Blastococcus brunescens</name>
    <dbReference type="NCBI Taxonomy" id="1564165"/>
    <lineage>
        <taxon>Bacteria</taxon>
        <taxon>Bacillati</taxon>
        <taxon>Actinomycetota</taxon>
        <taxon>Actinomycetes</taxon>
        <taxon>Geodermatophilales</taxon>
        <taxon>Geodermatophilaceae</taxon>
        <taxon>Blastococcus</taxon>
    </lineage>
</organism>
<accession>A0ABZ1B0B0</accession>
<keyword evidence="2" id="KW-1185">Reference proteome</keyword>
<dbReference type="EMBL" id="CP141261">
    <property type="protein sequence ID" value="WRL63621.1"/>
    <property type="molecule type" value="Genomic_DNA"/>
</dbReference>
<dbReference type="RefSeq" id="WP_324274956.1">
    <property type="nucleotide sequence ID" value="NZ_CP141261.1"/>
</dbReference>
<name>A0ABZ1B0B0_9ACTN</name>
<dbReference type="InterPro" id="IPR011330">
    <property type="entry name" value="Glyco_hydro/deAcase_b/a-brl"/>
</dbReference>
<evidence type="ECO:0000313" key="1">
    <source>
        <dbReference type="EMBL" id="WRL63621.1"/>
    </source>
</evidence>
<gene>
    <name evidence="1" type="ORF">U6N30_28775</name>
</gene>
<proteinExistence type="predicted"/>
<reference evidence="1 2" key="1">
    <citation type="submission" date="2023-12" db="EMBL/GenBank/DDBJ databases">
        <title>Blastococcus brunescens sp. nov., an actonobacterium isolated from sandstone collected in sahara desert.</title>
        <authorList>
            <person name="Gtari M."/>
            <person name="Ghodhbane F."/>
        </authorList>
    </citation>
    <scope>NUCLEOTIDE SEQUENCE [LARGE SCALE GENOMIC DNA]</scope>
    <source>
        <strain evidence="1 2">BMG 8361</strain>
    </source>
</reference>
<dbReference type="Gene3D" id="3.20.20.370">
    <property type="entry name" value="Glycoside hydrolase/deacetylase"/>
    <property type="match status" value="1"/>
</dbReference>
<evidence type="ECO:0000313" key="2">
    <source>
        <dbReference type="Proteomes" id="UP001324287"/>
    </source>
</evidence>
<sequence>MTGAGAQLWAFPLSWELSDLAAAYHRMVAPETWADSVVAAFDTLHGEGGRLLSLHLQPWLSGQGFRAASLERALRHLRDAGEVWFASPSDVVEHCSRQAGR</sequence>
<dbReference type="SUPFAM" id="SSF88713">
    <property type="entry name" value="Glycoside hydrolase/deacetylase"/>
    <property type="match status" value="1"/>
</dbReference>
<dbReference type="Proteomes" id="UP001324287">
    <property type="component" value="Chromosome"/>
</dbReference>
<protein>
    <submittedName>
        <fullName evidence="1">Uncharacterized protein</fullName>
    </submittedName>
</protein>